<reference evidence="1 2" key="1">
    <citation type="submission" date="2017-02" db="EMBL/GenBank/DDBJ databases">
        <title>Genomic diversity within the haloalkaliphilic genus Thioalkalivibrio.</title>
        <authorList>
            <person name="Ahn A.-C."/>
            <person name="Meier-Kolthoff J."/>
            <person name="Overmars L."/>
            <person name="Richter M."/>
            <person name="Woyke T."/>
            <person name="Sorokin D.Y."/>
            <person name="Muyzer G."/>
        </authorList>
    </citation>
    <scope>NUCLEOTIDE SEQUENCE [LARGE SCALE GENOMIC DNA]</scope>
    <source>
        <strain evidence="1 2">HL17</strain>
    </source>
</reference>
<dbReference type="RefSeq" id="WP_077244278.1">
    <property type="nucleotide sequence ID" value="NZ_MUZR01000024.1"/>
</dbReference>
<dbReference type="STRING" id="252474.B1A74_07780"/>
<dbReference type="EMBL" id="MUZR01000024">
    <property type="protein sequence ID" value="OOC10071.1"/>
    <property type="molecule type" value="Genomic_DNA"/>
</dbReference>
<protein>
    <submittedName>
        <fullName evidence="1">Uncharacterized protein</fullName>
    </submittedName>
</protein>
<accession>A0A1V2ZYG1</accession>
<proteinExistence type="predicted"/>
<sequence length="111" mass="12771">MTARIKITFERWKPVDLELGEPSQRGWIDSEGVRMDPEDAEDPSAVEATVEFLNRKGAVHPSSDPPTGIDLWFSTEPEIDFESGDQEIRSYHLYGFSVEEELQVFHRIRYG</sequence>
<dbReference type="AlphaFoldDB" id="A0A1V2ZYG1"/>
<comment type="caution">
    <text evidence="1">The sequence shown here is derived from an EMBL/GenBank/DDBJ whole genome shotgun (WGS) entry which is preliminary data.</text>
</comment>
<gene>
    <name evidence="1" type="ORF">B1A74_07780</name>
</gene>
<dbReference type="OrthoDB" id="5785531at2"/>
<keyword evidence="2" id="KW-1185">Reference proteome</keyword>
<organism evidence="1 2">
    <name type="scientific">Thioalkalivibrio halophilus</name>
    <dbReference type="NCBI Taxonomy" id="252474"/>
    <lineage>
        <taxon>Bacteria</taxon>
        <taxon>Pseudomonadati</taxon>
        <taxon>Pseudomonadota</taxon>
        <taxon>Gammaproteobacteria</taxon>
        <taxon>Chromatiales</taxon>
        <taxon>Ectothiorhodospiraceae</taxon>
        <taxon>Thioalkalivibrio</taxon>
    </lineage>
</organism>
<dbReference type="Proteomes" id="UP000189177">
    <property type="component" value="Unassembled WGS sequence"/>
</dbReference>
<name>A0A1V2ZYG1_9GAMM</name>
<evidence type="ECO:0000313" key="2">
    <source>
        <dbReference type="Proteomes" id="UP000189177"/>
    </source>
</evidence>
<evidence type="ECO:0000313" key="1">
    <source>
        <dbReference type="EMBL" id="OOC10071.1"/>
    </source>
</evidence>